<dbReference type="SMART" id="SM00149">
    <property type="entry name" value="PLCYc"/>
    <property type="match status" value="1"/>
</dbReference>
<organism evidence="4 5">
    <name type="scientific">Caenorhabditis auriculariae</name>
    <dbReference type="NCBI Taxonomy" id="2777116"/>
    <lineage>
        <taxon>Eukaryota</taxon>
        <taxon>Metazoa</taxon>
        <taxon>Ecdysozoa</taxon>
        <taxon>Nematoda</taxon>
        <taxon>Chromadorea</taxon>
        <taxon>Rhabditida</taxon>
        <taxon>Rhabditina</taxon>
        <taxon>Rhabditomorpha</taxon>
        <taxon>Rhabditoidea</taxon>
        <taxon>Rhabditidae</taxon>
        <taxon>Peloderinae</taxon>
        <taxon>Caenorhabditis</taxon>
    </lineage>
</organism>
<keyword evidence="1" id="KW-0443">Lipid metabolism</keyword>
<dbReference type="GO" id="GO:0051209">
    <property type="term" value="P:release of sequestered calcium ion into cytosol"/>
    <property type="evidence" value="ECO:0007669"/>
    <property type="project" value="TreeGrafter"/>
</dbReference>
<dbReference type="SUPFAM" id="SSF50729">
    <property type="entry name" value="PH domain-like"/>
    <property type="match status" value="1"/>
</dbReference>
<dbReference type="Gene3D" id="2.60.40.150">
    <property type="entry name" value="C2 domain"/>
    <property type="match status" value="1"/>
</dbReference>
<dbReference type="GO" id="GO:0016042">
    <property type="term" value="P:lipid catabolic process"/>
    <property type="evidence" value="ECO:0007669"/>
    <property type="project" value="UniProtKB-KW"/>
</dbReference>
<evidence type="ECO:0000313" key="4">
    <source>
        <dbReference type="EMBL" id="CAD6193628.1"/>
    </source>
</evidence>
<keyword evidence="5" id="KW-1185">Reference proteome</keyword>
<feature type="region of interest" description="Disordered" evidence="2">
    <location>
        <begin position="461"/>
        <end position="485"/>
    </location>
</feature>
<accession>A0A8S1HGY7</accession>
<dbReference type="InterPro" id="IPR037862">
    <property type="entry name" value="PLC-beta_PH"/>
</dbReference>
<dbReference type="SUPFAM" id="SSF51695">
    <property type="entry name" value="PLC-like phosphodiesterases"/>
    <property type="match status" value="1"/>
</dbReference>
<dbReference type="PROSITE" id="PS50008">
    <property type="entry name" value="PIPLC_Y_DOMAIN"/>
    <property type="match status" value="1"/>
</dbReference>
<dbReference type="CDD" id="cd08558">
    <property type="entry name" value="PI-PLCc_eukaryota"/>
    <property type="match status" value="1"/>
</dbReference>
<dbReference type="Gene3D" id="3.20.20.190">
    <property type="entry name" value="Phosphatidylinositol (PI) phosphodiesterase"/>
    <property type="match status" value="1"/>
</dbReference>
<name>A0A8S1HGY7_9PELO</name>
<dbReference type="InterPro" id="IPR035892">
    <property type="entry name" value="C2_domain_sf"/>
</dbReference>
<dbReference type="GO" id="GO:0048015">
    <property type="term" value="P:phosphatidylinositol-mediated signaling"/>
    <property type="evidence" value="ECO:0007669"/>
    <property type="project" value="TreeGrafter"/>
</dbReference>
<comment type="catalytic activity">
    <reaction evidence="1">
        <text>a 1,2-diacyl-sn-glycero-3-phospho-(1D-myo-inositol-4,5-bisphosphate) + H2O = 1D-myo-inositol 1,4,5-trisphosphate + a 1,2-diacyl-sn-glycerol + H(+)</text>
        <dbReference type="Rhea" id="RHEA:33179"/>
        <dbReference type="ChEBI" id="CHEBI:15377"/>
        <dbReference type="ChEBI" id="CHEBI:15378"/>
        <dbReference type="ChEBI" id="CHEBI:17815"/>
        <dbReference type="ChEBI" id="CHEBI:58456"/>
        <dbReference type="ChEBI" id="CHEBI:203600"/>
        <dbReference type="EC" id="3.1.4.11"/>
    </reaction>
</comment>
<evidence type="ECO:0000313" key="5">
    <source>
        <dbReference type="Proteomes" id="UP000835052"/>
    </source>
</evidence>
<dbReference type="GO" id="GO:0004435">
    <property type="term" value="F:phosphatidylinositol-4,5-bisphosphate phospholipase C activity"/>
    <property type="evidence" value="ECO:0007669"/>
    <property type="project" value="UniProtKB-EC"/>
</dbReference>
<dbReference type="PANTHER" id="PTHR10336:SF193">
    <property type="entry name" value="PHOSPHOINOSITIDE PHOSPHOLIPASE C"/>
    <property type="match status" value="1"/>
</dbReference>
<dbReference type="InterPro" id="IPR001711">
    <property type="entry name" value="PLipase_C_Pinositol-sp_Y"/>
</dbReference>
<dbReference type="EC" id="3.1.4.11" evidence="1"/>
<evidence type="ECO:0000256" key="1">
    <source>
        <dbReference type="RuleBase" id="RU361133"/>
    </source>
</evidence>
<evidence type="ECO:0000256" key="2">
    <source>
        <dbReference type="SAM" id="MobiDB-lite"/>
    </source>
</evidence>
<feature type="region of interest" description="Disordered" evidence="2">
    <location>
        <begin position="822"/>
        <end position="845"/>
    </location>
</feature>
<dbReference type="PRINTS" id="PR00390">
    <property type="entry name" value="PHPHLIPASEC"/>
</dbReference>
<gene>
    <name evidence="4" type="ORF">CAUJ_LOCUS9547</name>
</gene>
<dbReference type="InterPro" id="IPR017946">
    <property type="entry name" value="PLC-like_Pdiesterase_TIM-brl"/>
</dbReference>
<comment type="caution">
    <text evidence="4">The sequence shown here is derived from an EMBL/GenBank/DDBJ whole genome shotgun (WGS) entry which is preliminary data.</text>
</comment>
<dbReference type="EMBL" id="CAJGYM010000037">
    <property type="protein sequence ID" value="CAD6193628.1"/>
    <property type="molecule type" value="Genomic_DNA"/>
</dbReference>
<sequence>MAEGSAPEALLAGVRFVILEKQKNEVKYQPVPVLLKVDPYANIIYWRYEDVKIFKKHELDGVKNYIFLQDVKDVRVGSNGSAKMKEVQQRYSTNLLTIVSGPDMIHLKYTSFVYPRLDSSGLTVIAQQIFDLAMKVRREEHGLLYHVRKILSPKLYAALVPRCSEEEIKSVFDERGSGQLTRTAISDLKKLLNANVMKKELTEQILVQIVSIMTKSKNSMHDAEFEKLSDGEPTVSRDVFGDFLRRLTNRSTSFSSNMGYNKYLPISLPMFAHFFWSDEGAVVTTSRMKIDVSDMREPITDYFIYSSHNTYCTGNQMQLAKGPARSEVEIYRQVLLDGCRCVELDCWDGRNGDPIITHGPQVIMRLNEIPLKEVCEAIRDCAFKTSPYPVTLSIENHLSRKQQKKMVATFREVFGEMLLAEALDKFPMIEQDDEDVLYPSPEDLKMKILIKAKKKDLKENRKSLVDAGESAPEAVQMQDENEGESEEVEVLKELSEEQLAALSPPPEETSTTALADIVNYMQAEKINFHPAKRHLVCSVDENFATWVLHDHQIQSLLVFSHNKILRVYPRNTRIDSSNYNPMFHWLIGAQMVALNIQTSCPQTLLNSAMFERNGACGYVRKPDFLRSKKLQIRPYFHIPYSIALTIKIQVISAYFLSTIGNDKYRGKSFINVQLIDVPDEVQKATRIDRRPRRKSREAHFVTNYEKEEYIFEKVMLNEMSFLHFTVFADSNSPMAHRILHVDTMNNGFRHVILRSAANRNLGPASLFVRFDVHLYTDGKALSQHKALLDPFKFEEQNENFVQKFASPFSTTVSTEMPGFELVEGSRRRSSHSEPTTPNSPTKPASFASRFSALFRGGRKK</sequence>
<feature type="domain" description="PI-PLC Y-box" evidence="3">
    <location>
        <begin position="536"/>
        <end position="626"/>
    </location>
</feature>
<dbReference type="GO" id="GO:0046488">
    <property type="term" value="P:phosphatidylinositol metabolic process"/>
    <property type="evidence" value="ECO:0007669"/>
    <property type="project" value="TreeGrafter"/>
</dbReference>
<dbReference type="InterPro" id="IPR000909">
    <property type="entry name" value="PLipase_C_PInositol-sp_X_dom"/>
</dbReference>
<feature type="compositionally biased region" description="Polar residues" evidence="2">
    <location>
        <begin position="832"/>
        <end position="842"/>
    </location>
</feature>
<reference evidence="4" key="1">
    <citation type="submission" date="2020-10" db="EMBL/GenBank/DDBJ databases">
        <authorList>
            <person name="Kikuchi T."/>
        </authorList>
    </citation>
    <scope>NUCLEOTIDE SEQUENCE</scope>
    <source>
        <strain evidence="4">NKZ352</strain>
    </source>
</reference>
<evidence type="ECO:0000259" key="3">
    <source>
        <dbReference type="PROSITE" id="PS50008"/>
    </source>
</evidence>
<dbReference type="SMART" id="SM00148">
    <property type="entry name" value="PLCXc"/>
    <property type="match status" value="1"/>
</dbReference>
<dbReference type="Proteomes" id="UP000835052">
    <property type="component" value="Unassembled WGS sequence"/>
</dbReference>
<dbReference type="Gene3D" id="2.30.29.240">
    <property type="match status" value="1"/>
</dbReference>
<keyword evidence="1" id="KW-0442">Lipid degradation</keyword>
<dbReference type="CDD" id="cd00275">
    <property type="entry name" value="C2_PLC_like"/>
    <property type="match status" value="1"/>
</dbReference>
<protein>
    <recommendedName>
        <fullName evidence="1">Phosphoinositide phospholipase C</fullName>
        <ecNumber evidence="1">3.1.4.11</ecNumber>
    </recommendedName>
</protein>
<keyword evidence="1" id="KW-0378">Hydrolase</keyword>
<dbReference type="OrthoDB" id="269822at2759"/>
<dbReference type="InterPro" id="IPR001192">
    <property type="entry name" value="PI-PLC_fam"/>
</dbReference>
<dbReference type="Pfam" id="PF00387">
    <property type="entry name" value="PI-PLC-Y"/>
    <property type="match status" value="1"/>
</dbReference>
<proteinExistence type="predicted"/>
<dbReference type="PANTHER" id="PTHR10336">
    <property type="entry name" value="PHOSPHOINOSITIDE-SPECIFIC PHOSPHOLIPASE C FAMILY PROTEIN"/>
    <property type="match status" value="1"/>
</dbReference>
<dbReference type="PROSITE" id="PS50007">
    <property type="entry name" value="PIPLC_X_DOMAIN"/>
    <property type="match status" value="1"/>
</dbReference>
<dbReference type="AlphaFoldDB" id="A0A8S1HGY7"/>
<dbReference type="Pfam" id="PF17787">
    <property type="entry name" value="PH_14"/>
    <property type="match status" value="1"/>
</dbReference>
<dbReference type="Pfam" id="PF00388">
    <property type="entry name" value="PI-PLC-X"/>
    <property type="match status" value="1"/>
</dbReference>